<dbReference type="SUPFAM" id="SSF48464">
    <property type="entry name" value="ENTH/VHS domain"/>
    <property type="match status" value="1"/>
</dbReference>
<accession>A0AA40EJ09</accession>
<name>A0AA40EJ09_9PEZI</name>
<evidence type="ECO:0008006" key="13">
    <source>
        <dbReference type="Google" id="ProtNLM"/>
    </source>
</evidence>
<feature type="compositionally biased region" description="Pro residues" evidence="8">
    <location>
        <begin position="211"/>
        <end position="225"/>
    </location>
</feature>
<dbReference type="GO" id="GO:0071007">
    <property type="term" value="C:U2-type catalytic step 2 spliceosome"/>
    <property type="evidence" value="ECO:0007669"/>
    <property type="project" value="TreeGrafter"/>
</dbReference>
<dbReference type="EMBL" id="JAUKUD010000006">
    <property type="protein sequence ID" value="KAK0740225.1"/>
    <property type="molecule type" value="Genomic_DNA"/>
</dbReference>
<evidence type="ECO:0000313" key="12">
    <source>
        <dbReference type="Proteomes" id="UP001172155"/>
    </source>
</evidence>
<dbReference type="Gene3D" id="1.25.40.90">
    <property type="match status" value="1"/>
</dbReference>
<evidence type="ECO:0000256" key="7">
    <source>
        <dbReference type="PROSITE-ProRule" id="PRU00176"/>
    </source>
</evidence>
<feature type="compositionally biased region" description="Basic and acidic residues" evidence="8">
    <location>
        <begin position="456"/>
        <end position="468"/>
    </location>
</feature>
<dbReference type="SMART" id="SM00582">
    <property type="entry name" value="RPR"/>
    <property type="match status" value="1"/>
</dbReference>
<feature type="compositionally biased region" description="Basic and acidic residues" evidence="8">
    <location>
        <begin position="674"/>
        <end position="701"/>
    </location>
</feature>
<feature type="compositionally biased region" description="Basic residues" evidence="8">
    <location>
        <begin position="387"/>
        <end position="397"/>
    </location>
</feature>
<dbReference type="PROSITE" id="PS51391">
    <property type="entry name" value="CID"/>
    <property type="match status" value="1"/>
</dbReference>
<organism evidence="11 12">
    <name type="scientific">Schizothecium vesticola</name>
    <dbReference type="NCBI Taxonomy" id="314040"/>
    <lineage>
        <taxon>Eukaryota</taxon>
        <taxon>Fungi</taxon>
        <taxon>Dikarya</taxon>
        <taxon>Ascomycota</taxon>
        <taxon>Pezizomycotina</taxon>
        <taxon>Sordariomycetes</taxon>
        <taxon>Sordariomycetidae</taxon>
        <taxon>Sordariales</taxon>
        <taxon>Schizotheciaceae</taxon>
        <taxon>Schizothecium</taxon>
    </lineage>
</organism>
<evidence type="ECO:0000259" key="9">
    <source>
        <dbReference type="PROSITE" id="PS50102"/>
    </source>
</evidence>
<dbReference type="Pfam" id="PF21380">
    <property type="entry name" value="Nrd1-Seb1_dom2"/>
    <property type="match status" value="1"/>
</dbReference>
<feature type="domain" description="CID" evidence="10">
    <location>
        <begin position="1"/>
        <end position="154"/>
    </location>
</feature>
<dbReference type="InterPro" id="IPR035979">
    <property type="entry name" value="RBD_domain_sf"/>
</dbReference>
<protein>
    <recommendedName>
        <fullName evidence="13">Rpb7-binding protein seb1</fullName>
    </recommendedName>
</protein>
<evidence type="ECO:0000256" key="6">
    <source>
        <dbReference type="ARBA" id="ARBA00023242"/>
    </source>
</evidence>
<keyword evidence="4 7" id="KW-0694">RNA-binding</keyword>
<dbReference type="PANTHER" id="PTHR14089:SF2">
    <property type="entry name" value="PRE-MRNA-SPLICING FACTOR CWC2"/>
    <property type="match status" value="1"/>
</dbReference>
<gene>
    <name evidence="11" type="ORF">B0T18DRAFT_204741</name>
</gene>
<feature type="region of interest" description="Disordered" evidence="8">
    <location>
        <begin position="153"/>
        <end position="187"/>
    </location>
</feature>
<dbReference type="GO" id="GO:0031126">
    <property type="term" value="P:sno(s)RNA 3'-end processing"/>
    <property type="evidence" value="ECO:0007669"/>
    <property type="project" value="UniProtKB-ARBA"/>
</dbReference>
<evidence type="ECO:0000256" key="8">
    <source>
        <dbReference type="SAM" id="MobiDB-lite"/>
    </source>
</evidence>
<keyword evidence="3" id="KW-0747">Spliceosome</keyword>
<feature type="region of interest" description="Disordered" evidence="8">
    <location>
        <begin position="327"/>
        <end position="470"/>
    </location>
</feature>
<feature type="region of interest" description="Disordered" evidence="8">
    <location>
        <begin position="202"/>
        <end position="225"/>
    </location>
</feature>
<keyword evidence="6" id="KW-0539">Nucleus</keyword>
<feature type="compositionally biased region" description="Basic and acidic residues" evidence="8">
    <location>
        <begin position="364"/>
        <end position="385"/>
    </location>
</feature>
<comment type="subcellular location">
    <subcellularLocation>
        <location evidence="1">Nucleus</location>
    </subcellularLocation>
</comment>
<dbReference type="SMART" id="SM00360">
    <property type="entry name" value="RRM"/>
    <property type="match status" value="1"/>
</dbReference>
<dbReference type="GO" id="GO:0008380">
    <property type="term" value="P:RNA splicing"/>
    <property type="evidence" value="ECO:0007669"/>
    <property type="project" value="UniProtKB-KW"/>
</dbReference>
<dbReference type="InterPro" id="IPR000504">
    <property type="entry name" value="RRM_dom"/>
</dbReference>
<dbReference type="GO" id="GO:0006369">
    <property type="term" value="P:termination of RNA polymerase II transcription"/>
    <property type="evidence" value="ECO:0007669"/>
    <property type="project" value="UniProtKB-ARBA"/>
</dbReference>
<dbReference type="Gene3D" id="3.30.70.330">
    <property type="match status" value="1"/>
</dbReference>
<feature type="compositionally biased region" description="Gly residues" evidence="8">
    <location>
        <begin position="646"/>
        <end position="671"/>
    </location>
</feature>
<dbReference type="GO" id="GO:0071006">
    <property type="term" value="C:U2-type catalytic step 1 spliceosome"/>
    <property type="evidence" value="ECO:0007669"/>
    <property type="project" value="TreeGrafter"/>
</dbReference>
<keyword evidence="3" id="KW-0507">mRNA processing</keyword>
<dbReference type="PROSITE" id="PS50102">
    <property type="entry name" value="RRM"/>
    <property type="match status" value="1"/>
</dbReference>
<dbReference type="CDD" id="cd16984">
    <property type="entry name" value="CID_Nrd1_like"/>
    <property type="match status" value="1"/>
</dbReference>
<keyword evidence="5" id="KW-0508">mRNA splicing</keyword>
<dbReference type="SUPFAM" id="SSF54928">
    <property type="entry name" value="RNA-binding domain, RBD"/>
    <property type="match status" value="1"/>
</dbReference>
<evidence type="ECO:0000256" key="3">
    <source>
        <dbReference type="ARBA" id="ARBA00022728"/>
    </source>
</evidence>
<dbReference type="InterPro" id="IPR048892">
    <property type="entry name" value="Nrd1_Seb1_dom2"/>
</dbReference>
<feature type="domain" description="RRM" evidence="9">
    <location>
        <begin position="483"/>
        <end position="554"/>
    </location>
</feature>
<dbReference type="InterPro" id="IPR006569">
    <property type="entry name" value="CID_dom"/>
</dbReference>
<dbReference type="FunFam" id="1.25.40.90:FF:000026">
    <property type="entry name" value="RNA binding protein Nrd1"/>
    <property type="match status" value="1"/>
</dbReference>
<feature type="compositionally biased region" description="Basic and acidic residues" evidence="8">
    <location>
        <begin position="427"/>
        <end position="444"/>
    </location>
</feature>
<evidence type="ECO:0000256" key="2">
    <source>
        <dbReference type="ARBA" id="ARBA00022553"/>
    </source>
</evidence>
<dbReference type="GO" id="GO:0031124">
    <property type="term" value="P:mRNA 3'-end processing"/>
    <property type="evidence" value="ECO:0007669"/>
    <property type="project" value="UniProtKB-ARBA"/>
</dbReference>
<feature type="compositionally biased region" description="Pro residues" evidence="8">
    <location>
        <begin position="330"/>
        <end position="339"/>
    </location>
</feature>
<dbReference type="GO" id="GO:0036002">
    <property type="term" value="F:pre-mRNA binding"/>
    <property type="evidence" value="ECO:0007669"/>
    <property type="project" value="TreeGrafter"/>
</dbReference>
<dbReference type="Proteomes" id="UP001172155">
    <property type="component" value="Unassembled WGS sequence"/>
</dbReference>
<dbReference type="InterPro" id="IPR039171">
    <property type="entry name" value="Cwc2/Slt11"/>
</dbReference>
<feature type="region of interest" description="Disordered" evidence="8">
    <location>
        <begin position="611"/>
        <end position="727"/>
    </location>
</feature>
<keyword evidence="12" id="KW-1185">Reference proteome</keyword>
<dbReference type="PANTHER" id="PTHR14089">
    <property type="entry name" value="PRE-MRNA-SPLICING FACTOR RBM22"/>
    <property type="match status" value="1"/>
</dbReference>
<evidence type="ECO:0000256" key="1">
    <source>
        <dbReference type="ARBA" id="ARBA00004123"/>
    </source>
</evidence>
<evidence type="ECO:0000313" key="11">
    <source>
        <dbReference type="EMBL" id="KAK0740225.1"/>
    </source>
</evidence>
<keyword evidence="2" id="KW-0597">Phosphoprotein</keyword>
<dbReference type="Pfam" id="PF04818">
    <property type="entry name" value="CID"/>
    <property type="match status" value="1"/>
</dbReference>
<dbReference type="AlphaFoldDB" id="A0AA40EJ09"/>
<dbReference type="GO" id="GO:0010629">
    <property type="term" value="P:negative regulation of gene expression"/>
    <property type="evidence" value="ECO:0007669"/>
    <property type="project" value="UniProtKB-ARBA"/>
</dbReference>
<evidence type="ECO:0000256" key="4">
    <source>
        <dbReference type="ARBA" id="ARBA00022884"/>
    </source>
</evidence>
<dbReference type="GO" id="GO:0000974">
    <property type="term" value="C:Prp19 complex"/>
    <property type="evidence" value="ECO:0007669"/>
    <property type="project" value="TreeGrafter"/>
</dbReference>
<dbReference type="GO" id="GO:0017070">
    <property type="term" value="F:U6 snRNA binding"/>
    <property type="evidence" value="ECO:0007669"/>
    <property type="project" value="TreeGrafter"/>
</dbReference>
<dbReference type="InterPro" id="IPR012677">
    <property type="entry name" value="Nucleotide-bd_a/b_plait_sf"/>
</dbReference>
<sequence>MTSAVAELEAGLQGMLSLKPPGVSGSRITALNELCVRNVQYESVLIQKLYTRFKKAPATHKLGVLYVVDSVTRKWMDMAKAEGQAIGPSARDGTPAAGVHKVTELMPTLMNDIVATAPEDHKEKIRKLIDIWEKAQTFPPSMLSSFKARLAAPRPNVSTTPPGSPPPNLLASLGVGSKPAAPQPPAMPNILETLANIARQNATAAQSNPSLPAPAPVSAPPSIPAPTYSNPPMPYASAPVAAAQPGMPYPPTSQQAHQPVNYGGMPPAYPPPAQPAAPAVGLSAAGNQANGFDANNPTVQMVATLAAQGLSIEQIASVIQLLGQNGAAPPAQPPVPQMPQPAQSGYAAPQNAPAGSGPIPWDMPRPDASRDRNDRGNGYHDDLRSPGRPRGRSRSRSPPRGWDTRGSPRTRGNDRGFNDYGRPPSPGRDHDRDRRGGRMPEYRQRSPPGRRAQSTPDRDPGQGDKWVEIDNSIPSGSIKVYSRTLFVGGVTCPENELRQLFSRYGRVQTCIVNKDKRHAFVKMFLRKDAEAAKLAMEDQSRTNDMQLRTRWGVGFGPRDCSDYQTGISIIPIHKLTDADRKWMLTAQFGGSGGRPIVSGLSVEEPDIEIGAGVSSKAISRRMQTDKSGNHGPKSSRHNDGFEHTNGTGGPEPPRGGGEPRGGGAEGRGGGRWRLARDKNRNSGGADHRRDDRHGGGGHDDPVVPGLPAGVTVGPNGINYPPNFKFGA</sequence>
<dbReference type="FunFam" id="3.30.70.330:FF:000397">
    <property type="entry name" value="RNA binding protein Nrd1"/>
    <property type="match status" value="1"/>
</dbReference>
<dbReference type="InterPro" id="IPR008942">
    <property type="entry name" value="ENTH_VHS"/>
</dbReference>
<evidence type="ECO:0000256" key="5">
    <source>
        <dbReference type="ARBA" id="ARBA00023187"/>
    </source>
</evidence>
<proteinExistence type="predicted"/>
<dbReference type="Pfam" id="PF00076">
    <property type="entry name" value="RRM_1"/>
    <property type="match status" value="1"/>
</dbReference>
<reference evidence="11" key="1">
    <citation type="submission" date="2023-06" db="EMBL/GenBank/DDBJ databases">
        <title>Genome-scale phylogeny and comparative genomics of the fungal order Sordariales.</title>
        <authorList>
            <consortium name="Lawrence Berkeley National Laboratory"/>
            <person name="Hensen N."/>
            <person name="Bonometti L."/>
            <person name="Westerberg I."/>
            <person name="Brannstrom I.O."/>
            <person name="Guillou S."/>
            <person name="Cros-Aarteil S."/>
            <person name="Calhoun S."/>
            <person name="Haridas S."/>
            <person name="Kuo A."/>
            <person name="Mondo S."/>
            <person name="Pangilinan J."/>
            <person name="Riley R."/>
            <person name="LaButti K."/>
            <person name="Andreopoulos B."/>
            <person name="Lipzen A."/>
            <person name="Chen C."/>
            <person name="Yanf M."/>
            <person name="Daum C."/>
            <person name="Ng V."/>
            <person name="Clum A."/>
            <person name="Steindorff A."/>
            <person name="Ohm R."/>
            <person name="Martin F."/>
            <person name="Silar P."/>
            <person name="Natvig D."/>
            <person name="Lalanne C."/>
            <person name="Gautier V."/>
            <person name="Ament-velasquez S.L."/>
            <person name="Kruys A."/>
            <person name="Hutchinson M.I."/>
            <person name="Powell A.J."/>
            <person name="Barry K."/>
            <person name="Miller A.N."/>
            <person name="Grigoriev I.V."/>
            <person name="Debuchy R."/>
            <person name="Gladieux P."/>
            <person name="Thoren M.H."/>
            <person name="Johannesson H."/>
        </authorList>
    </citation>
    <scope>NUCLEOTIDE SEQUENCE</scope>
    <source>
        <strain evidence="11">SMH3187-1</strain>
    </source>
</reference>
<evidence type="ECO:0000259" key="10">
    <source>
        <dbReference type="PROSITE" id="PS51391"/>
    </source>
</evidence>
<feature type="region of interest" description="Disordered" evidence="8">
    <location>
        <begin position="246"/>
        <end position="279"/>
    </location>
</feature>
<comment type="caution">
    <text evidence="11">The sequence shown here is derived from an EMBL/GenBank/DDBJ whole genome shotgun (WGS) entry which is preliminary data.</text>
</comment>